<evidence type="ECO:0000313" key="2">
    <source>
        <dbReference type="Proteomes" id="UP001597344"/>
    </source>
</evidence>
<keyword evidence="2" id="KW-1185">Reference proteome</keyword>
<evidence type="ECO:0000313" key="1">
    <source>
        <dbReference type="EMBL" id="MFD2188771.1"/>
    </source>
</evidence>
<reference evidence="2" key="1">
    <citation type="journal article" date="2019" name="Int. J. Syst. Evol. Microbiol.">
        <title>The Global Catalogue of Microorganisms (GCM) 10K type strain sequencing project: providing services to taxonomists for standard genome sequencing and annotation.</title>
        <authorList>
            <consortium name="The Broad Institute Genomics Platform"/>
            <consortium name="The Broad Institute Genome Sequencing Center for Infectious Disease"/>
            <person name="Wu L."/>
            <person name="Ma J."/>
        </authorList>
    </citation>
    <scope>NUCLEOTIDE SEQUENCE [LARGE SCALE GENOMIC DNA]</scope>
    <source>
        <strain evidence="2">DT92</strain>
    </source>
</reference>
<proteinExistence type="predicted"/>
<comment type="caution">
    <text evidence="1">The sequence shown here is derived from an EMBL/GenBank/DDBJ whole genome shotgun (WGS) entry which is preliminary data.</text>
</comment>
<sequence>MSKEKYLDKAIAWAERKATVSLRSIHEDYEDTKVFTNKSTKQEIQADLSFTTHGGAKHFTEVVLKEENPKNLVVKWKVLSFVASMKRGKLHLLAPKGHKAFTERLVNRHNINAVVHAI</sequence>
<accession>A0ABW5B3Q1</accession>
<name>A0ABW5B3Q1_9FLAO</name>
<organism evidence="1 2">
    <name type="scientific">Aquimarina celericrescens</name>
    <dbReference type="NCBI Taxonomy" id="1964542"/>
    <lineage>
        <taxon>Bacteria</taxon>
        <taxon>Pseudomonadati</taxon>
        <taxon>Bacteroidota</taxon>
        <taxon>Flavobacteriia</taxon>
        <taxon>Flavobacteriales</taxon>
        <taxon>Flavobacteriaceae</taxon>
        <taxon>Aquimarina</taxon>
    </lineage>
</organism>
<dbReference type="RefSeq" id="WP_378321798.1">
    <property type="nucleotide sequence ID" value="NZ_JBHUHY010000031.1"/>
</dbReference>
<dbReference type="EMBL" id="JBHUHY010000031">
    <property type="protein sequence ID" value="MFD2188771.1"/>
    <property type="molecule type" value="Genomic_DNA"/>
</dbReference>
<dbReference type="Proteomes" id="UP001597344">
    <property type="component" value="Unassembled WGS sequence"/>
</dbReference>
<gene>
    <name evidence="1" type="ORF">ACFSJT_18360</name>
</gene>
<protein>
    <submittedName>
        <fullName evidence="1">Uncharacterized protein</fullName>
    </submittedName>
</protein>